<feature type="transmembrane region" description="Helical" evidence="1">
    <location>
        <begin position="85"/>
        <end position="106"/>
    </location>
</feature>
<accession>A0A4V2EZM8</accession>
<dbReference type="Pfam" id="PF19762">
    <property type="entry name" value="DUF6249"/>
    <property type="match status" value="1"/>
</dbReference>
<dbReference type="Proteomes" id="UP000293874">
    <property type="component" value="Unassembled WGS sequence"/>
</dbReference>
<gene>
    <name evidence="3" type="ORF">EV199_5424</name>
</gene>
<keyword evidence="1" id="KW-0472">Membrane</keyword>
<name>A0A4V2EZM8_9BACT</name>
<feature type="transmembrane region" description="Helical" evidence="1">
    <location>
        <begin position="6"/>
        <end position="25"/>
    </location>
</feature>
<comment type="caution">
    <text evidence="3">The sequence shown here is derived from an EMBL/GenBank/DDBJ whole genome shotgun (WGS) entry which is preliminary data.</text>
</comment>
<keyword evidence="1" id="KW-0812">Transmembrane</keyword>
<feature type="transmembrane region" description="Helical" evidence="1">
    <location>
        <begin position="52"/>
        <end position="73"/>
    </location>
</feature>
<proteinExistence type="predicted"/>
<dbReference type="AlphaFoldDB" id="A0A4V2EZM8"/>
<evidence type="ECO:0000313" key="3">
    <source>
        <dbReference type="EMBL" id="RZS67040.1"/>
    </source>
</evidence>
<dbReference type="InterPro" id="IPR046216">
    <property type="entry name" value="DUF6249"/>
</dbReference>
<evidence type="ECO:0000313" key="4">
    <source>
        <dbReference type="Proteomes" id="UP000293874"/>
    </source>
</evidence>
<evidence type="ECO:0000259" key="2">
    <source>
        <dbReference type="Pfam" id="PF19762"/>
    </source>
</evidence>
<organism evidence="3 4">
    <name type="scientific">Pseudobacter ginsenosidimutans</name>
    <dbReference type="NCBI Taxonomy" id="661488"/>
    <lineage>
        <taxon>Bacteria</taxon>
        <taxon>Pseudomonadati</taxon>
        <taxon>Bacteroidota</taxon>
        <taxon>Chitinophagia</taxon>
        <taxon>Chitinophagales</taxon>
        <taxon>Chitinophagaceae</taxon>
        <taxon>Pseudobacter</taxon>
    </lineage>
</organism>
<evidence type="ECO:0000256" key="1">
    <source>
        <dbReference type="SAM" id="Phobius"/>
    </source>
</evidence>
<dbReference type="OrthoDB" id="678489at2"/>
<feature type="domain" description="DUF6249" evidence="2">
    <location>
        <begin position="8"/>
        <end position="108"/>
    </location>
</feature>
<sequence>MESTLVPVVLFLSMFGCLFGIVYMWRKENLAMIEKGLNPKDYRPAPYKNLKWGLLLVGAGLGLFLAFLLQHSGMFKLNAYEDEYVPLYFALIGIFGGLGLVISYRIEKKETLDNRSNN</sequence>
<dbReference type="EMBL" id="SGXA01000004">
    <property type="protein sequence ID" value="RZS67040.1"/>
    <property type="molecule type" value="Genomic_DNA"/>
</dbReference>
<keyword evidence="4" id="KW-1185">Reference proteome</keyword>
<keyword evidence="1" id="KW-1133">Transmembrane helix</keyword>
<dbReference type="RefSeq" id="WP_130543923.1">
    <property type="nucleotide sequence ID" value="NZ_CP042431.1"/>
</dbReference>
<reference evidence="3 4" key="1">
    <citation type="submission" date="2019-02" db="EMBL/GenBank/DDBJ databases">
        <title>Genomic Encyclopedia of Type Strains, Phase IV (KMG-IV): sequencing the most valuable type-strain genomes for metagenomic binning, comparative biology and taxonomic classification.</title>
        <authorList>
            <person name="Goeker M."/>
        </authorList>
    </citation>
    <scope>NUCLEOTIDE SEQUENCE [LARGE SCALE GENOMIC DNA]</scope>
    <source>
        <strain evidence="3 4">DSM 18116</strain>
    </source>
</reference>
<protein>
    <recommendedName>
        <fullName evidence="2">DUF6249 domain-containing protein</fullName>
    </recommendedName>
</protein>